<organism evidence="2">
    <name type="scientific">Siphoviridae sp. ctsUY14</name>
    <dbReference type="NCBI Taxonomy" id="2825693"/>
    <lineage>
        <taxon>Viruses</taxon>
        <taxon>Duplodnaviria</taxon>
        <taxon>Heunggongvirae</taxon>
        <taxon>Uroviricota</taxon>
        <taxon>Caudoviricetes</taxon>
    </lineage>
</organism>
<dbReference type="PANTHER" id="PTHR30231">
    <property type="entry name" value="DNA POLYMERASE III SUBUNIT EPSILON"/>
    <property type="match status" value="1"/>
</dbReference>
<dbReference type="InterPro" id="IPR036397">
    <property type="entry name" value="RNaseH_sf"/>
</dbReference>
<name>A0A8S5P608_9CAUD</name>
<evidence type="ECO:0000259" key="1">
    <source>
        <dbReference type="SMART" id="SM00479"/>
    </source>
</evidence>
<protein>
    <submittedName>
        <fullName evidence="2">DNA polymerase III subunit alpha</fullName>
    </submittedName>
</protein>
<evidence type="ECO:0000313" key="2">
    <source>
        <dbReference type="EMBL" id="DAE02442.1"/>
    </source>
</evidence>
<dbReference type="Gene3D" id="3.30.420.10">
    <property type="entry name" value="Ribonuclease H-like superfamily/Ribonuclease H"/>
    <property type="match status" value="1"/>
</dbReference>
<accession>A0A8S5P608</accession>
<feature type="domain" description="Exonuclease" evidence="1">
    <location>
        <begin position="7"/>
        <end position="184"/>
    </location>
</feature>
<dbReference type="InterPro" id="IPR012337">
    <property type="entry name" value="RNaseH-like_sf"/>
</dbReference>
<dbReference type="SUPFAM" id="SSF53098">
    <property type="entry name" value="Ribonuclease H-like"/>
    <property type="match status" value="1"/>
</dbReference>
<dbReference type="Pfam" id="PF00929">
    <property type="entry name" value="RNase_T"/>
    <property type="match status" value="1"/>
</dbReference>
<dbReference type="InterPro" id="IPR013520">
    <property type="entry name" value="Ribonucl_H"/>
</dbReference>
<dbReference type="GO" id="GO:0003676">
    <property type="term" value="F:nucleic acid binding"/>
    <property type="evidence" value="ECO:0007669"/>
    <property type="project" value="InterPro"/>
</dbReference>
<sequence length="191" mass="22099">MFKDYKRMFIFDTETSSLNPQPFGEILELGGILLTKEKGEGRFTSREDIDVLVKNKYPILNSNIHHITAEMCQGDGVTKEELFELLRGIFGDYSDTLIVAYNSPFDMKFVRAFMEEMSPGYKITNPVLDMLEVARDRTGLYRGNKLCDMIVRYDVKDVQNSHRALDDCNALLGVMRAMWVEKSDLENYIRR</sequence>
<reference evidence="2" key="1">
    <citation type="journal article" date="2021" name="Proc. Natl. Acad. Sci. U.S.A.">
        <title>A Catalog of Tens of Thousands of Viruses from Human Metagenomes Reveals Hidden Associations with Chronic Diseases.</title>
        <authorList>
            <person name="Tisza M.J."/>
            <person name="Buck C.B."/>
        </authorList>
    </citation>
    <scope>NUCLEOTIDE SEQUENCE</scope>
    <source>
        <strain evidence="2">CtsUY14</strain>
    </source>
</reference>
<dbReference type="GO" id="GO:0045004">
    <property type="term" value="P:DNA replication proofreading"/>
    <property type="evidence" value="ECO:0007669"/>
    <property type="project" value="TreeGrafter"/>
</dbReference>
<proteinExistence type="predicted"/>
<dbReference type="EMBL" id="BK015346">
    <property type="protein sequence ID" value="DAE02442.1"/>
    <property type="molecule type" value="Genomic_DNA"/>
</dbReference>
<dbReference type="SMART" id="SM00479">
    <property type="entry name" value="EXOIII"/>
    <property type="match status" value="1"/>
</dbReference>
<dbReference type="CDD" id="cd06127">
    <property type="entry name" value="DEDDh"/>
    <property type="match status" value="1"/>
</dbReference>
<dbReference type="GO" id="GO:0008408">
    <property type="term" value="F:3'-5' exonuclease activity"/>
    <property type="evidence" value="ECO:0007669"/>
    <property type="project" value="TreeGrafter"/>
</dbReference>
<dbReference type="PANTHER" id="PTHR30231:SF41">
    <property type="entry name" value="DNA POLYMERASE III SUBUNIT EPSILON"/>
    <property type="match status" value="1"/>
</dbReference>